<dbReference type="Gene3D" id="3.90.1720.10">
    <property type="entry name" value="endopeptidase domain like (from Nostoc punctiforme)"/>
    <property type="match status" value="1"/>
</dbReference>
<dbReference type="SUPFAM" id="SSF54001">
    <property type="entry name" value="Cysteine proteinases"/>
    <property type="match status" value="1"/>
</dbReference>
<evidence type="ECO:0000313" key="5">
    <source>
        <dbReference type="EMBL" id="MCU6687455.1"/>
    </source>
</evidence>
<feature type="domain" description="Peptidase C51" evidence="3">
    <location>
        <begin position="22"/>
        <end position="156"/>
    </location>
</feature>
<dbReference type="CDD" id="cd00161">
    <property type="entry name" value="beta-trefoil_Ricin-like"/>
    <property type="match status" value="1"/>
</dbReference>
<dbReference type="PROSITE" id="PS51272">
    <property type="entry name" value="SLH"/>
    <property type="match status" value="3"/>
</dbReference>
<name>A0ABT2RQ13_9FIRM</name>
<reference evidence="5 6" key="1">
    <citation type="journal article" date="2021" name="ISME Commun">
        <title>Automated analysis of genomic sequences facilitates high-throughput and comprehensive description of bacteria.</title>
        <authorList>
            <person name="Hitch T.C.A."/>
        </authorList>
    </citation>
    <scope>NUCLEOTIDE SEQUENCE [LARGE SCALE GENOMIC DNA]</scope>
    <source>
        <strain evidence="5 6">Sanger_03</strain>
    </source>
</reference>
<evidence type="ECO:0000256" key="1">
    <source>
        <dbReference type="ARBA" id="ARBA00022737"/>
    </source>
</evidence>
<evidence type="ECO:0000259" key="3">
    <source>
        <dbReference type="PROSITE" id="PS50911"/>
    </source>
</evidence>
<dbReference type="InterPro" id="IPR001119">
    <property type="entry name" value="SLH_dom"/>
</dbReference>
<dbReference type="Pfam" id="PF14200">
    <property type="entry name" value="RicinB_lectin_2"/>
    <property type="match status" value="1"/>
</dbReference>
<dbReference type="EMBL" id="JAOQJU010000020">
    <property type="protein sequence ID" value="MCU6687455.1"/>
    <property type="molecule type" value="Genomic_DNA"/>
</dbReference>
<proteinExistence type="predicted"/>
<dbReference type="InterPro" id="IPR035992">
    <property type="entry name" value="Ricin_B-like_lectins"/>
</dbReference>
<keyword evidence="2" id="KW-0732">Signal</keyword>
<keyword evidence="6" id="KW-1185">Reference proteome</keyword>
<evidence type="ECO:0000259" key="4">
    <source>
        <dbReference type="PROSITE" id="PS51272"/>
    </source>
</evidence>
<feature type="domain" description="SLH" evidence="4">
    <location>
        <begin position="481"/>
        <end position="545"/>
    </location>
</feature>
<dbReference type="InterPro" id="IPR007921">
    <property type="entry name" value="CHAP_dom"/>
</dbReference>
<feature type="domain" description="SLH" evidence="4">
    <location>
        <begin position="421"/>
        <end position="480"/>
    </location>
</feature>
<dbReference type="RefSeq" id="WP_158371148.1">
    <property type="nucleotide sequence ID" value="NZ_JAOQJU010000020.1"/>
</dbReference>
<feature type="signal peptide" evidence="2">
    <location>
        <begin position="1"/>
        <end position="28"/>
    </location>
</feature>
<sequence length="610" mass="66935">MGKRVWKRILAICLCMAIILGNVMVTKAASNPYPEWQTINGVTTRRCTWYAWKLTYERTGIALPGLGNGGQWYDNARNAGYSVGSTAVANCLAVWTDSDLGHVGYVDYVNSNGTMHVLEGGRTDCLGTGGIGEITISSTVGSTRSGGTQTLKGFVYLGNAPKWYSSMTPVNIGDDVYAHLIKNSTWNHLGAVDNNVQLVAAGQADGSDVWHFVRQSDGSYVIYNCKDSTKVLDVNNAASASGTNVGLCTKWGDNNGAQKWYIYGPWSGEYILKPQCSDAVLDVSNNGSAIGTNVQIWTYNNSAAQQMALYPAAKAEASTLSVTPGSSTEPTTFSWTKGKNANTYNVNIETGSPGQMHTYKEVWNLQDTFYQITLPEGYYEVCVYGCNSFSYSGSNVVKFNVQKGKEPEPVPDPEPEPDTPVGLPYVDVAEGDWFYDGAYYNYFAGTMTGTDPTHFAPYATLVRAQFATILHRIEGKSDVAYTNRFPDVPDGQFYSTAVLWAAEAKVVTGYTDSGYFGTNDPITREQMVTMMYRYANYMKYESGEPTDISKFTDAGKVSEFAEDAMKWAVGNGIIEGKENEDNSWRLDPQGNTSRAECAIIIMRFLEKYKK</sequence>
<dbReference type="Gene3D" id="2.80.10.50">
    <property type="match status" value="2"/>
</dbReference>
<accession>A0ABT2RQ13</accession>
<gene>
    <name evidence="5" type="ORF">OCV99_13095</name>
</gene>
<dbReference type="PROSITE" id="PS50231">
    <property type="entry name" value="RICIN_B_LECTIN"/>
    <property type="match status" value="1"/>
</dbReference>
<dbReference type="InterPro" id="IPR000772">
    <property type="entry name" value="Ricin_B_lectin"/>
</dbReference>
<feature type="chain" id="PRO_5046746595" evidence="2">
    <location>
        <begin position="29"/>
        <end position="610"/>
    </location>
</feature>
<feature type="domain" description="SLH" evidence="4">
    <location>
        <begin position="548"/>
        <end position="610"/>
    </location>
</feature>
<dbReference type="PROSITE" id="PS50911">
    <property type="entry name" value="CHAP"/>
    <property type="match status" value="1"/>
</dbReference>
<keyword evidence="1" id="KW-0677">Repeat</keyword>
<evidence type="ECO:0000256" key="2">
    <source>
        <dbReference type="SAM" id="SignalP"/>
    </source>
</evidence>
<dbReference type="InterPro" id="IPR038765">
    <property type="entry name" value="Papain-like_cys_pep_sf"/>
</dbReference>
<comment type="caution">
    <text evidence="5">The sequence shown here is derived from an EMBL/GenBank/DDBJ whole genome shotgun (WGS) entry which is preliminary data.</text>
</comment>
<evidence type="ECO:0000313" key="6">
    <source>
        <dbReference type="Proteomes" id="UP001652431"/>
    </source>
</evidence>
<dbReference type="Pfam" id="PF05257">
    <property type="entry name" value="CHAP"/>
    <property type="match status" value="1"/>
</dbReference>
<organism evidence="5 6">
    <name type="scientific">Dorea acetigenes</name>
    <dbReference type="NCBI Taxonomy" id="2981787"/>
    <lineage>
        <taxon>Bacteria</taxon>
        <taxon>Bacillati</taxon>
        <taxon>Bacillota</taxon>
        <taxon>Clostridia</taxon>
        <taxon>Lachnospirales</taxon>
        <taxon>Lachnospiraceae</taxon>
        <taxon>Dorea</taxon>
    </lineage>
</organism>
<protein>
    <submittedName>
        <fullName evidence="5">RICIN domain-containing protein</fullName>
    </submittedName>
</protein>
<dbReference type="Proteomes" id="UP001652431">
    <property type="component" value="Unassembled WGS sequence"/>
</dbReference>
<dbReference type="Pfam" id="PF00395">
    <property type="entry name" value="SLH"/>
    <property type="match status" value="2"/>
</dbReference>
<dbReference type="SUPFAM" id="SSF50370">
    <property type="entry name" value="Ricin B-like lectins"/>
    <property type="match status" value="1"/>
</dbReference>